<dbReference type="PROSITE" id="PS51747">
    <property type="entry name" value="CYT_DCMP_DEAMINASES_2"/>
    <property type="match status" value="1"/>
</dbReference>
<feature type="domain" description="CMP/dCMP-type deaminase" evidence="1">
    <location>
        <begin position="6"/>
        <end position="134"/>
    </location>
</feature>
<dbReference type="InterPro" id="IPR016193">
    <property type="entry name" value="Cytidine_deaminase-like"/>
</dbReference>
<reference evidence="2 3" key="1">
    <citation type="journal article" date="2022" name="Front. Microbiol.">
        <title>High genomic differentiation and limited gene flow indicate recent cryptic speciation within the genus Laspinema (cyanobacteria).</title>
        <authorList>
            <person name="Stanojkovic A."/>
            <person name="Skoupy S."/>
            <person name="Skaloud P."/>
            <person name="Dvorak P."/>
        </authorList>
    </citation>
    <scope>NUCLEOTIDE SEQUENCE [LARGE SCALE GENOMIC DNA]</scope>
    <source>
        <strain evidence="2 3">D2a</strain>
    </source>
</reference>
<evidence type="ECO:0000259" key="1">
    <source>
        <dbReference type="PROSITE" id="PS51747"/>
    </source>
</evidence>
<dbReference type="RefSeq" id="WP_368005751.1">
    <property type="nucleotide sequence ID" value="NZ_JAMXFF010000008.1"/>
</dbReference>
<proteinExistence type="predicted"/>
<comment type="caution">
    <text evidence="2">The sequence shown here is derived from an EMBL/GenBank/DDBJ whole genome shotgun (WGS) entry which is preliminary data.</text>
</comment>
<evidence type="ECO:0000313" key="3">
    <source>
        <dbReference type="Proteomes" id="UP001525890"/>
    </source>
</evidence>
<gene>
    <name evidence="2" type="ORF">NG799_07115</name>
</gene>
<dbReference type="CDD" id="cd01285">
    <property type="entry name" value="nucleoside_deaminase"/>
    <property type="match status" value="1"/>
</dbReference>
<accession>A0ABT2MMY2</accession>
<keyword evidence="3" id="KW-1185">Reference proteome</keyword>
<dbReference type="InterPro" id="IPR002125">
    <property type="entry name" value="CMP_dCMP_dom"/>
</dbReference>
<dbReference type="PANTHER" id="PTHR11079">
    <property type="entry name" value="CYTOSINE DEAMINASE FAMILY MEMBER"/>
    <property type="match status" value="1"/>
</dbReference>
<dbReference type="Gene3D" id="3.40.140.10">
    <property type="entry name" value="Cytidine Deaminase, domain 2"/>
    <property type="match status" value="1"/>
</dbReference>
<dbReference type="PANTHER" id="PTHR11079:SF161">
    <property type="entry name" value="CMP_DCMP-TYPE DEAMINASE DOMAIN-CONTAINING PROTEIN"/>
    <property type="match status" value="1"/>
</dbReference>
<dbReference type="Proteomes" id="UP001525890">
    <property type="component" value="Unassembled WGS sequence"/>
</dbReference>
<dbReference type="Pfam" id="PF00383">
    <property type="entry name" value="dCMP_cyt_deam_1"/>
    <property type="match status" value="1"/>
</dbReference>
<dbReference type="SUPFAM" id="SSF53927">
    <property type="entry name" value="Cytidine deaminase-like"/>
    <property type="match status" value="1"/>
</dbReference>
<organism evidence="2 3">
    <name type="scientific">Laspinema palackyanum D2a</name>
    <dbReference type="NCBI Taxonomy" id="2953684"/>
    <lineage>
        <taxon>Bacteria</taxon>
        <taxon>Bacillati</taxon>
        <taxon>Cyanobacteriota</taxon>
        <taxon>Cyanophyceae</taxon>
        <taxon>Oscillatoriophycideae</taxon>
        <taxon>Oscillatoriales</taxon>
        <taxon>Laspinemataceae</taxon>
        <taxon>Laspinema</taxon>
        <taxon>Laspinema palackyanum</taxon>
    </lineage>
</organism>
<sequence length="156" mass="17104">MGNQIKSDEDFMRMAIAKAMEGVNQGEDPFGSCIVKDGEVVSCEHNICTSSIDVTAHAEVHAIRAASKKLNTMDLSGCVIYSTCEPCPMCFTAAYWAKLDKIVFGTRIADACAIGFTQLNLSCQELKQFGSEVELVGDVLKEESLDLFRHWVLLNS</sequence>
<protein>
    <submittedName>
        <fullName evidence="2">Nucleoside deaminase</fullName>
    </submittedName>
</protein>
<name>A0ABT2MMY2_9CYAN</name>
<evidence type="ECO:0000313" key="2">
    <source>
        <dbReference type="EMBL" id="MCT7966101.1"/>
    </source>
</evidence>
<dbReference type="EMBL" id="JAMXFF010000008">
    <property type="protein sequence ID" value="MCT7966101.1"/>
    <property type="molecule type" value="Genomic_DNA"/>
</dbReference>